<organism evidence="2 3">
    <name type="scientific">Periconia digitata</name>
    <dbReference type="NCBI Taxonomy" id="1303443"/>
    <lineage>
        <taxon>Eukaryota</taxon>
        <taxon>Fungi</taxon>
        <taxon>Dikarya</taxon>
        <taxon>Ascomycota</taxon>
        <taxon>Pezizomycotina</taxon>
        <taxon>Dothideomycetes</taxon>
        <taxon>Pleosporomycetidae</taxon>
        <taxon>Pleosporales</taxon>
        <taxon>Massarineae</taxon>
        <taxon>Periconiaceae</taxon>
        <taxon>Periconia</taxon>
    </lineage>
</organism>
<sequence>MSTGAAAPHMNGSSVVPDEARREAEFLAKLRQISVDVLANNHPRIRLPSKVLEQVAPRQQNSLPPKPTVNSTSNGPVSQLPPRPQGSFPRVQSPPKNDHPSPTSQGQRPFSARSASGMINPVLLTKSDHLIRAELQLKRQQLERSLKDQLDRKGRNNEEERETLDVENLLVQAHKLVPPFSGLMNTAANSDDAESFDENSYYSSKANSWSSSEIDRTQIVNADATDSLTVQHRRSEEDVQMNSSKHTPLNKAVSTVIDLDEEYEPSDDMAVFEPEPAHVHEEGDESDYSPPPAETSAQEPKKTRGRGTNGAVNGSPNHSPAGPPPRIQNSRKRKREQKRNNANNANNNNNSNANKRIAYSPVPVIKDEPVSPPPFASPLARGEAAPAREGSRGPPPAFIRETEPISRAPRYYEDQSSPSSTRLIPQRRAERADDLRRVASLQHARRPLSPVEGDIYAAPQHQPIRAVSHAFAERPREHAVYREGSTRPSAAPRYIHERSRSPVHDYVSRPQSPMMMAPPPSRQIVVDQYGNKYYAAPADVRSSVAPPSRMVEVDPYYERASTREPTMRAPTRTIVYEDDNIQRMPPPPPRRYVEIPDADALDARAYRRETSHRPVEVGYRPSEVLERRQSGFYDDMGPPREYVPSRAFSVRPEMPRREIPEGYVRHESVQPGHIRVNAPQYREVSVHQGPYDDRRYALAPSSRRYADENVADRPVEILQEPFGGDARPIRYRY</sequence>
<accession>A0A9W4XJP5</accession>
<dbReference type="Proteomes" id="UP001152607">
    <property type="component" value="Unassembled WGS sequence"/>
</dbReference>
<proteinExistence type="predicted"/>
<protein>
    <submittedName>
        <fullName evidence="2">Uncharacterized protein</fullName>
    </submittedName>
</protein>
<reference evidence="2" key="1">
    <citation type="submission" date="2023-01" db="EMBL/GenBank/DDBJ databases">
        <authorList>
            <person name="Van Ghelder C."/>
            <person name="Rancurel C."/>
        </authorList>
    </citation>
    <scope>NUCLEOTIDE SEQUENCE</scope>
    <source>
        <strain evidence="2">CNCM I-4278</strain>
    </source>
</reference>
<feature type="compositionally biased region" description="Basic and acidic residues" evidence="1">
    <location>
        <begin position="427"/>
        <end position="437"/>
    </location>
</feature>
<feature type="compositionally biased region" description="Low complexity" evidence="1">
    <location>
        <begin position="340"/>
        <end position="356"/>
    </location>
</feature>
<dbReference type="EMBL" id="CAOQHR010000004">
    <property type="protein sequence ID" value="CAI6334098.1"/>
    <property type="molecule type" value="Genomic_DNA"/>
</dbReference>
<dbReference type="OrthoDB" id="5333304at2759"/>
<comment type="caution">
    <text evidence="2">The sequence shown here is derived from an EMBL/GenBank/DDBJ whole genome shotgun (WGS) entry which is preliminary data.</text>
</comment>
<feature type="region of interest" description="Disordered" evidence="1">
    <location>
        <begin position="39"/>
        <end position="115"/>
    </location>
</feature>
<dbReference type="AlphaFoldDB" id="A0A9W4XJP5"/>
<evidence type="ECO:0000313" key="3">
    <source>
        <dbReference type="Proteomes" id="UP001152607"/>
    </source>
</evidence>
<keyword evidence="3" id="KW-1185">Reference proteome</keyword>
<feature type="region of interest" description="Disordered" evidence="1">
    <location>
        <begin position="277"/>
        <end position="446"/>
    </location>
</feature>
<feature type="compositionally biased region" description="Polar residues" evidence="1">
    <location>
        <begin position="57"/>
        <end position="77"/>
    </location>
</feature>
<feature type="region of interest" description="Disordered" evidence="1">
    <location>
        <begin position="228"/>
        <end position="251"/>
    </location>
</feature>
<feature type="compositionally biased region" description="Polar residues" evidence="1">
    <location>
        <begin position="414"/>
        <end position="423"/>
    </location>
</feature>
<evidence type="ECO:0000256" key="1">
    <source>
        <dbReference type="SAM" id="MobiDB-lite"/>
    </source>
</evidence>
<evidence type="ECO:0000313" key="2">
    <source>
        <dbReference type="EMBL" id="CAI6334098.1"/>
    </source>
</evidence>
<name>A0A9W4XJP5_9PLEO</name>
<gene>
    <name evidence="2" type="ORF">PDIGIT_LOCUS7152</name>
</gene>